<dbReference type="Proteomes" id="UP001629113">
    <property type="component" value="Unassembled WGS sequence"/>
</dbReference>
<dbReference type="InterPro" id="IPR045759">
    <property type="entry name" value="Ap4A_phos1/2_N"/>
</dbReference>
<reference evidence="3 4" key="1">
    <citation type="submission" date="2024-06" db="EMBL/GenBank/DDBJ databases">
        <title>Complete genome of Phlyctema vagabunda strain 19-DSS-EL-015.</title>
        <authorList>
            <person name="Fiorenzani C."/>
        </authorList>
    </citation>
    <scope>NUCLEOTIDE SEQUENCE [LARGE SCALE GENOMIC DNA]</scope>
    <source>
        <strain evidence="3 4">19-DSS-EL-015</strain>
    </source>
</reference>
<keyword evidence="4" id="KW-1185">Reference proteome</keyword>
<feature type="domain" description="ATP adenylyltransferase C-terminal" evidence="1">
    <location>
        <begin position="187"/>
        <end position="319"/>
    </location>
</feature>
<evidence type="ECO:0000313" key="3">
    <source>
        <dbReference type="EMBL" id="KAL3419602.1"/>
    </source>
</evidence>
<name>A0ABR4P8V2_9HELO</name>
<dbReference type="Gene3D" id="3.30.428.70">
    <property type="match status" value="1"/>
</dbReference>
<evidence type="ECO:0000313" key="4">
    <source>
        <dbReference type="Proteomes" id="UP001629113"/>
    </source>
</evidence>
<dbReference type="InterPro" id="IPR009163">
    <property type="entry name" value="Ap4A_phos1/2"/>
</dbReference>
<dbReference type="PANTHER" id="PTHR38420:SF3">
    <property type="entry name" value="5',5'''-P-1,P-4-TETRAPHOSPHATE PHOSPHORYLASE 2"/>
    <property type="match status" value="1"/>
</dbReference>
<dbReference type="SUPFAM" id="SSF54197">
    <property type="entry name" value="HIT-like"/>
    <property type="match status" value="1"/>
</dbReference>
<proteinExistence type="predicted"/>
<comment type="caution">
    <text evidence="3">The sequence shown here is derived from an EMBL/GenBank/DDBJ whole genome shotgun (WGS) entry which is preliminary data.</text>
</comment>
<accession>A0ABR4P8V2</accession>
<sequence>MINSKALTNLPALVAERFAAAKAANELNFYSTQVAIVHCGEGRIPFQIRFSPALANKPKSNKPHDNSKPFDPFEDPSKALLVCELAPSHNVVLNKFAVVPEHFILATKEFKEQTHLLEESDLAAAYACVKAYRDHGKLFAFFNSGEHSGASQPHRHIQFLPVKSMREGVESGTWDPLADSLQATSEPAMPFAYFASGLPKDPSSTALHSIYKKLYHDACAASKAFAGEQFSSDSLSTDEYDVPSIISYNIGLTDDNMVLCPRQSEGRTLETEDGKSIGPIALNGTLLAGTLLVKSEPEWNALRSDETKLASVLEAIGIPSST</sequence>
<evidence type="ECO:0000259" key="2">
    <source>
        <dbReference type="Pfam" id="PF19327"/>
    </source>
</evidence>
<dbReference type="Pfam" id="PF09830">
    <property type="entry name" value="ATP_transf"/>
    <property type="match status" value="1"/>
</dbReference>
<dbReference type="InterPro" id="IPR043171">
    <property type="entry name" value="Ap4A_phos1/2-like"/>
</dbReference>
<dbReference type="InterPro" id="IPR036265">
    <property type="entry name" value="HIT-like_sf"/>
</dbReference>
<dbReference type="Pfam" id="PF19327">
    <property type="entry name" value="Ap4A_phos_N"/>
    <property type="match status" value="1"/>
</dbReference>
<dbReference type="InterPro" id="IPR019200">
    <property type="entry name" value="ATP_adenylylTrfase_C"/>
</dbReference>
<protein>
    <submittedName>
        <fullName evidence="3">Bis(5'-nucleosyl)-tetraphosphatase</fullName>
    </submittedName>
</protein>
<dbReference type="PANTHER" id="PTHR38420">
    <property type="entry name" value="AP-4-A PHOSPHORYLASE II"/>
    <property type="match status" value="1"/>
</dbReference>
<dbReference type="EMBL" id="JBFCZG010000007">
    <property type="protein sequence ID" value="KAL3419602.1"/>
    <property type="molecule type" value="Genomic_DNA"/>
</dbReference>
<feature type="domain" description="Ap4A phosphorylase 1/2 N-terminal" evidence="2">
    <location>
        <begin position="9"/>
        <end position="167"/>
    </location>
</feature>
<evidence type="ECO:0000259" key="1">
    <source>
        <dbReference type="Pfam" id="PF09830"/>
    </source>
</evidence>
<gene>
    <name evidence="3" type="ORF">PVAG01_08100</name>
</gene>
<organism evidence="3 4">
    <name type="scientific">Phlyctema vagabunda</name>
    <dbReference type="NCBI Taxonomy" id="108571"/>
    <lineage>
        <taxon>Eukaryota</taxon>
        <taxon>Fungi</taxon>
        <taxon>Dikarya</taxon>
        <taxon>Ascomycota</taxon>
        <taxon>Pezizomycotina</taxon>
        <taxon>Leotiomycetes</taxon>
        <taxon>Helotiales</taxon>
        <taxon>Dermateaceae</taxon>
        <taxon>Phlyctema</taxon>
    </lineage>
</organism>